<evidence type="ECO:0000256" key="2">
    <source>
        <dbReference type="ARBA" id="ARBA00004429"/>
    </source>
</evidence>
<dbReference type="OrthoDB" id="9805682at2"/>
<comment type="caution">
    <text evidence="17">The sequence shown here is derived from an EMBL/GenBank/DDBJ whole genome shotgun (WGS) entry which is preliminary data.</text>
</comment>
<sequence>MPAFQYKALDQNGKTEQGLLEADSARQIRQQLREKGLLPVAVNAVQKANSGKKRFGQKSVGAYDLALITRQLSVLLASSIPLEQALNAVAKQSEKTHIKALNLAVRSKVLEGYSLANALQDAGNFPPIYTATIAAGERSGHLDLILNQLADYTENRFAMQKKIQGALVYPIILLIMAIAVVVGLMTLVVPKIVKVFEQSDQALPGITQFVLAVSYVLTTWWWLLLLVIVGGLVILIKFVKTSAGRSTFDALVLRLPIFAKLSYNLNASRFASTLSILVRSGVPLVEALAIGGAVLGNVHIRYAVERATEKVIEGANLSGQLEKSNYFPPMMVQMIKSGEQSGELDNMLSRAADMQQNEATNMISTLLALLEPLMLVLMGVIVMTIVMAVMLPIVNMNDLAG</sequence>
<keyword evidence="5" id="KW-1003">Cell membrane</keyword>
<dbReference type="PANTHER" id="PTHR30012:SF0">
    <property type="entry name" value="TYPE II SECRETION SYSTEM PROTEIN F-RELATED"/>
    <property type="match status" value="1"/>
</dbReference>
<dbReference type="PROSITE" id="PS00874">
    <property type="entry name" value="T2SP_F"/>
    <property type="match status" value="1"/>
</dbReference>
<dbReference type="GO" id="GO:0015628">
    <property type="term" value="P:protein secretion by the type II secretion system"/>
    <property type="evidence" value="ECO:0007669"/>
    <property type="project" value="InterPro"/>
</dbReference>
<keyword evidence="18" id="KW-1185">Reference proteome</keyword>
<evidence type="ECO:0000256" key="14">
    <source>
        <dbReference type="RuleBase" id="RU003923"/>
    </source>
</evidence>
<keyword evidence="9" id="KW-0106">Calcium</keyword>
<comment type="function">
    <text evidence="1">Component of the type II secretion system inner membrane complex required for the energy-dependent secretion of extracellular factors such as proteases and toxins from the periplasm.</text>
</comment>
<keyword evidence="4 14" id="KW-0813">Transport</keyword>
<dbReference type="InterPro" id="IPR018076">
    <property type="entry name" value="T2SS_GspF_dom"/>
</dbReference>
<proteinExistence type="inferred from homology"/>
<comment type="similarity">
    <text evidence="3 14">Belongs to the GSP F family.</text>
</comment>
<reference evidence="17 18" key="1">
    <citation type="journal article" date="2013" name="Genome Announc.">
        <title>Genome Sequence of Moraxella macacae 0408225, a Novel Bacterial Species Isolated from a Cynomolgus Macaque with Epistaxis.</title>
        <authorList>
            <person name="Ladner J.T."/>
            <person name="Whitehouse C.A."/>
            <person name="Koroleva G.I."/>
            <person name="Palacios G.F."/>
        </authorList>
    </citation>
    <scope>NUCLEOTIDE SEQUENCE [LARGE SCALE GENOMIC DNA]</scope>
    <source>
        <strain evidence="17 18">0408225</strain>
    </source>
</reference>
<evidence type="ECO:0000256" key="8">
    <source>
        <dbReference type="ARBA" id="ARBA00022723"/>
    </source>
</evidence>
<dbReference type="InterPro" id="IPR001992">
    <property type="entry name" value="T2SS_GspF/T4SS_PilC_CS"/>
</dbReference>
<keyword evidence="8" id="KW-0479">Metal-binding</keyword>
<gene>
    <name evidence="17" type="ORF">MOMA_00270</name>
</gene>
<dbReference type="PANTHER" id="PTHR30012">
    <property type="entry name" value="GENERAL SECRETION PATHWAY PROTEIN"/>
    <property type="match status" value="1"/>
</dbReference>
<dbReference type="RefSeq" id="WP_009501176.1">
    <property type="nucleotide sequence ID" value="NZ_ANIN01000001.1"/>
</dbReference>
<accession>L2F7C1</accession>
<evidence type="ECO:0000256" key="13">
    <source>
        <dbReference type="ARBA" id="ARBA00030750"/>
    </source>
</evidence>
<name>L2F7C1_9GAMM</name>
<evidence type="ECO:0000313" key="18">
    <source>
        <dbReference type="Proteomes" id="UP000023795"/>
    </source>
</evidence>
<evidence type="ECO:0000256" key="4">
    <source>
        <dbReference type="ARBA" id="ARBA00022448"/>
    </source>
</evidence>
<dbReference type="eggNOG" id="COG1459">
    <property type="taxonomic scope" value="Bacteria"/>
</dbReference>
<keyword evidence="12 15" id="KW-0472">Membrane</keyword>
<evidence type="ECO:0000256" key="12">
    <source>
        <dbReference type="ARBA" id="ARBA00023136"/>
    </source>
</evidence>
<organism evidence="17 18">
    <name type="scientific">Moraxella macacae 0408225</name>
    <dbReference type="NCBI Taxonomy" id="1230338"/>
    <lineage>
        <taxon>Bacteria</taxon>
        <taxon>Pseudomonadati</taxon>
        <taxon>Pseudomonadota</taxon>
        <taxon>Gammaproteobacteria</taxon>
        <taxon>Moraxellales</taxon>
        <taxon>Moraxellaceae</taxon>
        <taxon>Moraxella</taxon>
    </lineage>
</organism>
<dbReference type="Gene3D" id="1.20.81.30">
    <property type="entry name" value="Type II secretion system (T2SS), domain F"/>
    <property type="match status" value="2"/>
</dbReference>
<evidence type="ECO:0000259" key="16">
    <source>
        <dbReference type="Pfam" id="PF00482"/>
    </source>
</evidence>
<dbReference type="GO" id="GO:0005886">
    <property type="term" value="C:plasma membrane"/>
    <property type="evidence" value="ECO:0007669"/>
    <property type="project" value="UniProtKB-SubCell"/>
</dbReference>
<dbReference type="GO" id="GO:0015627">
    <property type="term" value="C:type II protein secretion system complex"/>
    <property type="evidence" value="ECO:0007669"/>
    <property type="project" value="InterPro"/>
</dbReference>
<evidence type="ECO:0000256" key="5">
    <source>
        <dbReference type="ARBA" id="ARBA00022475"/>
    </source>
</evidence>
<dbReference type="Pfam" id="PF00482">
    <property type="entry name" value="T2SSF"/>
    <property type="match status" value="2"/>
</dbReference>
<feature type="transmembrane region" description="Helical" evidence="15">
    <location>
        <begin position="373"/>
        <end position="394"/>
    </location>
</feature>
<keyword evidence="10" id="KW-0653">Protein transport</keyword>
<evidence type="ECO:0000256" key="6">
    <source>
        <dbReference type="ARBA" id="ARBA00022519"/>
    </source>
</evidence>
<comment type="subcellular location">
    <subcellularLocation>
        <location evidence="2 14">Cell inner membrane</location>
        <topology evidence="2 14">Multi-pass membrane protein</topology>
    </subcellularLocation>
</comment>
<dbReference type="InterPro" id="IPR042094">
    <property type="entry name" value="T2SS_GspF_sf"/>
</dbReference>
<keyword evidence="6" id="KW-0997">Cell inner membrane</keyword>
<dbReference type="AlphaFoldDB" id="L2F7C1"/>
<dbReference type="PRINTS" id="PR00812">
    <property type="entry name" value="BCTERIALGSPF"/>
</dbReference>
<feature type="transmembrane region" description="Helical" evidence="15">
    <location>
        <begin position="209"/>
        <end position="236"/>
    </location>
</feature>
<evidence type="ECO:0000256" key="3">
    <source>
        <dbReference type="ARBA" id="ARBA00005745"/>
    </source>
</evidence>
<feature type="domain" description="Type II secretion system protein GspF" evidence="16">
    <location>
        <begin position="270"/>
        <end position="392"/>
    </location>
</feature>
<dbReference type="PATRIC" id="fig|1230338.3.peg.52"/>
<evidence type="ECO:0000256" key="1">
    <source>
        <dbReference type="ARBA" id="ARBA00002684"/>
    </source>
</evidence>
<evidence type="ECO:0000256" key="9">
    <source>
        <dbReference type="ARBA" id="ARBA00022837"/>
    </source>
</evidence>
<dbReference type="InterPro" id="IPR003004">
    <property type="entry name" value="GspF/PilC"/>
</dbReference>
<evidence type="ECO:0000256" key="15">
    <source>
        <dbReference type="SAM" id="Phobius"/>
    </source>
</evidence>
<evidence type="ECO:0000313" key="17">
    <source>
        <dbReference type="EMBL" id="ELA08800.1"/>
    </source>
</evidence>
<dbReference type="STRING" id="1230338.MOMA_00270"/>
<keyword evidence="11 15" id="KW-1133">Transmembrane helix</keyword>
<dbReference type="Proteomes" id="UP000023795">
    <property type="component" value="Unassembled WGS sequence"/>
</dbReference>
<evidence type="ECO:0000256" key="10">
    <source>
        <dbReference type="ARBA" id="ARBA00022927"/>
    </source>
</evidence>
<dbReference type="InterPro" id="IPR011850">
    <property type="entry name" value="T2SS_GspF"/>
</dbReference>
<evidence type="ECO:0000256" key="11">
    <source>
        <dbReference type="ARBA" id="ARBA00022989"/>
    </source>
</evidence>
<dbReference type="EMBL" id="ANIN01000001">
    <property type="protein sequence ID" value="ELA08800.1"/>
    <property type="molecule type" value="Genomic_DNA"/>
</dbReference>
<keyword evidence="7 14" id="KW-0812">Transmembrane</keyword>
<feature type="domain" description="Type II secretion system protein GspF" evidence="16">
    <location>
        <begin position="69"/>
        <end position="190"/>
    </location>
</feature>
<evidence type="ECO:0000256" key="7">
    <source>
        <dbReference type="ARBA" id="ARBA00022692"/>
    </source>
</evidence>
<dbReference type="GO" id="GO:0046872">
    <property type="term" value="F:metal ion binding"/>
    <property type="evidence" value="ECO:0007669"/>
    <property type="project" value="UniProtKB-KW"/>
</dbReference>
<protein>
    <recommendedName>
        <fullName evidence="13">General secretion pathway protein F</fullName>
    </recommendedName>
</protein>
<dbReference type="NCBIfam" id="TIGR02120">
    <property type="entry name" value="GspF"/>
    <property type="match status" value="1"/>
</dbReference>
<feature type="transmembrane region" description="Helical" evidence="15">
    <location>
        <begin position="166"/>
        <end position="189"/>
    </location>
</feature>
<dbReference type="FunFam" id="1.20.81.30:FF:000001">
    <property type="entry name" value="Type II secretion system protein F"/>
    <property type="match status" value="2"/>
</dbReference>